<proteinExistence type="predicted"/>
<comment type="caution">
    <text evidence="1">The sequence shown here is derived from an EMBL/GenBank/DDBJ whole genome shotgun (WGS) entry which is preliminary data.</text>
</comment>
<dbReference type="EMBL" id="CAJFCW020000001">
    <property type="protein sequence ID" value="CAG9086684.1"/>
    <property type="molecule type" value="Genomic_DNA"/>
</dbReference>
<gene>
    <name evidence="1" type="ORF">BOKJ2_LOCUS2390</name>
</gene>
<name>A0A811JXT6_9BILA</name>
<dbReference type="Proteomes" id="UP000614601">
    <property type="component" value="Unassembled WGS sequence"/>
</dbReference>
<dbReference type="AlphaFoldDB" id="A0A811JXT6"/>
<evidence type="ECO:0000313" key="2">
    <source>
        <dbReference type="Proteomes" id="UP000614601"/>
    </source>
</evidence>
<dbReference type="OrthoDB" id="10296824at2759"/>
<organism evidence="1 2">
    <name type="scientific">Bursaphelenchus okinawaensis</name>
    <dbReference type="NCBI Taxonomy" id="465554"/>
    <lineage>
        <taxon>Eukaryota</taxon>
        <taxon>Metazoa</taxon>
        <taxon>Ecdysozoa</taxon>
        <taxon>Nematoda</taxon>
        <taxon>Chromadorea</taxon>
        <taxon>Rhabditida</taxon>
        <taxon>Tylenchina</taxon>
        <taxon>Tylenchomorpha</taxon>
        <taxon>Aphelenchoidea</taxon>
        <taxon>Aphelenchoididae</taxon>
        <taxon>Bursaphelenchus</taxon>
    </lineage>
</organism>
<sequence>MVKYCFLYFAIPICYGFFGIFKTEEKEQLVDYMALMQEYDGNVDHSDMNLAVLAQNRTWKENRDTTYAKLFYHVYKQKDTVKAPYDRDVYLNSMRTLRKIAPFLREIELDGTDLYDVTGWDERTILNAIRQNYTDTLREVYTIVYAAQTAGYKVYKARGSFFFKSNDCTIHNATRLCRDHVGVLAQALGRLNASISQNGAVLRQNVYNVPFEYETSYIYNLV</sequence>
<evidence type="ECO:0000313" key="1">
    <source>
        <dbReference type="EMBL" id="CAD5207823.1"/>
    </source>
</evidence>
<keyword evidence="2" id="KW-1185">Reference proteome</keyword>
<dbReference type="Proteomes" id="UP000783686">
    <property type="component" value="Unassembled WGS sequence"/>
</dbReference>
<accession>A0A811JXT6</accession>
<dbReference type="EMBL" id="CAJFDH010000001">
    <property type="protein sequence ID" value="CAD5207823.1"/>
    <property type="molecule type" value="Genomic_DNA"/>
</dbReference>
<protein>
    <submittedName>
        <fullName evidence="1">Uncharacterized protein</fullName>
    </submittedName>
</protein>
<reference evidence="1" key="1">
    <citation type="submission" date="2020-09" db="EMBL/GenBank/DDBJ databases">
        <authorList>
            <person name="Kikuchi T."/>
        </authorList>
    </citation>
    <scope>NUCLEOTIDE SEQUENCE</scope>
    <source>
        <strain evidence="1">SH1</strain>
    </source>
</reference>